<dbReference type="AlphaFoldDB" id="F4PIF6"/>
<dbReference type="PANTHER" id="PTHR28037:SF1">
    <property type="entry name" value="ALCOHOL O-ACETYLTRANSFERASE 1-RELATED"/>
    <property type="match status" value="1"/>
</dbReference>
<dbReference type="EMBL" id="GL883006">
    <property type="protein sequence ID" value="EGG25385.1"/>
    <property type="molecule type" value="Genomic_DNA"/>
</dbReference>
<sequence>DLQVVDRLEQDICNFDFDIEATDRPQWYLQAVLCDRYPDEFYLIWSANHVITDGVGMLHILKSIVETANSGDFHLRPDQLVDSIEPRAFELVSKKCREMKVTTHSALYNCIIMSLLEIFGVGRAHTMEFRTSTPFNARPYCKPVVPSSDVGMYIGSIVRDTSMSLDTIHSAFWEHCRDYMQYIKTGHVQGLRHVSVLEYVGTFPEDYTQGWFDRIKSLPMGRGCSFIFSDVGKVVIPHKGDSSKHWDVQALHCSQSSFVSGCGFIATASSTNVGGLNLAISYQKMDFTKHEINLLMNTLKKNILNIPLYQPSKL</sequence>
<name>F4PIF6_CACFS</name>
<organism evidence="1 2">
    <name type="scientific">Cavenderia fasciculata</name>
    <name type="common">Slime mold</name>
    <name type="synonym">Dictyostelium fasciculatum</name>
    <dbReference type="NCBI Taxonomy" id="261658"/>
    <lineage>
        <taxon>Eukaryota</taxon>
        <taxon>Amoebozoa</taxon>
        <taxon>Evosea</taxon>
        <taxon>Eumycetozoa</taxon>
        <taxon>Dictyostelia</taxon>
        <taxon>Acytosteliales</taxon>
        <taxon>Cavenderiaceae</taxon>
        <taxon>Cavenderia</taxon>
    </lineage>
</organism>
<accession>F4PIF6</accession>
<gene>
    <name evidence="1" type="ORF">DFA_03634</name>
</gene>
<evidence type="ECO:0008006" key="3">
    <source>
        <dbReference type="Google" id="ProtNLM"/>
    </source>
</evidence>
<dbReference type="InterPro" id="IPR010828">
    <property type="entry name" value="Atf2/Sli1-like"/>
</dbReference>
<dbReference type="InterPro" id="IPR052058">
    <property type="entry name" value="Alcohol_O-acetyltransferase"/>
</dbReference>
<evidence type="ECO:0000313" key="2">
    <source>
        <dbReference type="Proteomes" id="UP000007797"/>
    </source>
</evidence>
<dbReference type="Pfam" id="PF07247">
    <property type="entry name" value="AATase"/>
    <property type="match status" value="1"/>
</dbReference>
<reference evidence="2" key="1">
    <citation type="journal article" date="2011" name="Genome Res.">
        <title>Phylogeny-wide analysis of social amoeba genomes highlights ancient origins for complex intercellular communication.</title>
        <authorList>
            <person name="Heidel A.J."/>
            <person name="Lawal H.M."/>
            <person name="Felder M."/>
            <person name="Schilde C."/>
            <person name="Helps N.R."/>
            <person name="Tunggal B."/>
            <person name="Rivero F."/>
            <person name="John U."/>
            <person name="Schleicher M."/>
            <person name="Eichinger L."/>
            <person name="Platzer M."/>
            <person name="Noegel A.A."/>
            <person name="Schaap P."/>
            <person name="Gloeckner G."/>
        </authorList>
    </citation>
    <scope>NUCLEOTIDE SEQUENCE [LARGE SCALE GENOMIC DNA]</scope>
    <source>
        <strain evidence="2">SH3</strain>
    </source>
</reference>
<dbReference type="Proteomes" id="UP000007797">
    <property type="component" value="Unassembled WGS sequence"/>
</dbReference>
<dbReference type="KEGG" id="dfa:DFA_03634"/>
<evidence type="ECO:0000313" key="1">
    <source>
        <dbReference type="EMBL" id="EGG25385.1"/>
    </source>
</evidence>
<feature type="non-terminal residue" evidence="1">
    <location>
        <position position="1"/>
    </location>
</feature>
<keyword evidence="2" id="KW-1185">Reference proteome</keyword>
<dbReference type="PANTHER" id="PTHR28037">
    <property type="entry name" value="ALCOHOL O-ACETYLTRANSFERASE 1-RELATED"/>
    <property type="match status" value="1"/>
</dbReference>
<dbReference type="GeneID" id="14876933"/>
<dbReference type="RefSeq" id="XP_004363236.1">
    <property type="nucleotide sequence ID" value="XM_004363179.1"/>
</dbReference>
<protein>
    <recommendedName>
        <fullName evidence="3">Condensation domain-containing protein</fullName>
    </recommendedName>
</protein>
<proteinExistence type="predicted"/>